<name>A0A177KBF4_9MICO</name>
<keyword evidence="2" id="KW-0472">Membrane</keyword>
<protein>
    <submittedName>
        <fullName evidence="3">Uncharacterized protein</fullName>
    </submittedName>
</protein>
<accession>A0A177KBF4</accession>
<organism evidence="3 4">
    <name type="scientific">Microbacterium oleivorans</name>
    <dbReference type="NCBI Taxonomy" id="273677"/>
    <lineage>
        <taxon>Bacteria</taxon>
        <taxon>Bacillati</taxon>
        <taxon>Actinomycetota</taxon>
        <taxon>Actinomycetes</taxon>
        <taxon>Micrococcales</taxon>
        <taxon>Microbacteriaceae</taxon>
        <taxon>Microbacterium</taxon>
    </lineage>
</organism>
<dbReference type="EMBL" id="LSTV01000001">
    <property type="protein sequence ID" value="OAH50729.1"/>
    <property type="molecule type" value="Genomic_DNA"/>
</dbReference>
<dbReference type="AlphaFoldDB" id="A0A177KBF4"/>
<dbReference type="Proteomes" id="UP000076998">
    <property type="component" value="Unassembled WGS sequence"/>
</dbReference>
<keyword evidence="2" id="KW-0812">Transmembrane</keyword>
<evidence type="ECO:0000313" key="4">
    <source>
        <dbReference type="Proteomes" id="UP000076998"/>
    </source>
</evidence>
<feature type="transmembrane region" description="Helical" evidence="2">
    <location>
        <begin position="66"/>
        <end position="88"/>
    </location>
</feature>
<evidence type="ECO:0000256" key="1">
    <source>
        <dbReference type="SAM" id="MobiDB-lite"/>
    </source>
</evidence>
<evidence type="ECO:0000256" key="2">
    <source>
        <dbReference type="SAM" id="Phobius"/>
    </source>
</evidence>
<proteinExistence type="predicted"/>
<dbReference type="RefSeq" id="WP_082886042.1">
    <property type="nucleotide sequence ID" value="NZ_LSTV01000001.1"/>
</dbReference>
<feature type="region of interest" description="Disordered" evidence="1">
    <location>
        <begin position="1"/>
        <end position="20"/>
    </location>
</feature>
<keyword evidence="2" id="KW-1133">Transmembrane helix</keyword>
<gene>
    <name evidence="3" type="ORF">AYL44_00085</name>
</gene>
<evidence type="ECO:0000313" key="3">
    <source>
        <dbReference type="EMBL" id="OAH50729.1"/>
    </source>
</evidence>
<reference evidence="3 4" key="1">
    <citation type="submission" date="2016-02" db="EMBL/GenBank/DDBJ databases">
        <authorList>
            <person name="Wen L."/>
            <person name="He K."/>
            <person name="Yang H."/>
        </authorList>
    </citation>
    <scope>NUCLEOTIDE SEQUENCE [LARGE SCALE GENOMIC DNA]</scope>
    <source>
        <strain evidence="3 4">CD11_3</strain>
    </source>
</reference>
<sequence length="111" mass="10975">MTDAHSDIDAGPDTAASPVPGPRIRWAAVVWGIAFAAIAAAGYAVAGSAAATDTLTDTLASAEPGGAIAVLLLVVGALVTVGAIAGLLRGAQRSLGRRAMHQTSPESSRQT</sequence>
<feature type="transmembrane region" description="Helical" evidence="2">
    <location>
        <begin position="26"/>
        <end position="46"/>
    </location>
</feature>
<comment type="caution">
    <text evidence="3">The sequence shown here is derived from an EMBL/GenBank/DDBJ whole genome shotgun (WGS) entry which is preliminary data.</text>
</comment>